<feature type="non-terminal residue" evidence="2">
    <location>
        <position position="1"/>
    </location>
</feature>
<name>A0A426X123_ENSVE</name>
<sequence>SQSSSPPPYPQLVSSPFSYKTLPSTTAALPSLNPQHNTGDDRFLLYCACGRPINGSNLCSGGCVMLQPQLLDEEDAQGDLHERHEQLQRAQSQQQRVVPGPPGVHRRLLRQGSALSEGATQGEDREQGWSVLLHLQRSGGDLPDRRNHERPGAGRRCGRVRASAGGGVGGGIRVVGK</sequence>
<accession>A0A426X123</accession>
<evidence type="ECO:0000313" key="2">
    <source>
        <dbReference type="EMBL" id="RRT33160.1"/>
    </source>
</evidence>
<evidence type="ECO:0000256" key="1">
    <source>
        <dbReference type="SAM" id="MobiDB-lite"/>
    </source>
</evidence>
<dbReference type="EMBL" id="AMZH03029768">
    <property type="protein sequence ID" value="RRT33160.1"/>
    <property type="molecule type" value="Genomic_DNA"/>
</dbReference>
<feature type="compositionally biased region" description="Gly residues" evidence="1">
    <location>
        <begin position="164"/>
        <end position="177"/>
    </location>
</feature>
<feature type="compositionally biased region" description="Basic and acidic residues" evidence="1">
    <location>
        <begin position="142"/>
        <end position="152"/>
    </location>
</feature>
<protein>
    <submittedName>
        <fullName evidence="2">Uncharacterized protein</fullName>
    </submittedName>
</protein>
<feature type="region of interest" description="Disordered" evidence="1">
    <location>
        <begin position="79"/>
        <end position="105"/>
    </location>
</feature>
<organism evidence="2 3">
    <name type="scientific">Ensete ventricosum</name>
    <name type="common">Abyssinian banana</name>
    <name type="synonym">Musa ensete</name>
    <dbReference type="NCBI Taxonomy" id="4639"/>
    <lineage>
        <taxon>Eukaryota</taxon>
        <taxon>Viridiplantae</taxon>
        <taxon>Streptophyta</taxon>
        <taxon>Embryophyta</taxon>
        <taxon>Tracheophyta</taxon>
        <taxon>Spermatophyta</taxon>
        <taxon>Magnoliopsida</taxon>
        <taxon>Liliopsida</taxon>
        <taxon>Zingiberales</taxon>
        <taxon>Musaceae</taxon>
        <taxon>Ensete</taxon>
    </lineage>
</organism>
<feature type="region of interest" description="Disordered" evidence="1">
    <location>
        <begin position="136"/>
        <end position="177"/>
    </location>
</feature>
<reference evidence="2 3" key="1">
    <citation type="journal article" date="2014" name="Agronomy (Basel)">
        <title>A Draft Genome Sequence for Ensete ventricosum, the Drought-Tolerant Tree Against Hunger.</title>
        <authorList>
            <person name="Harrison J."/>
            <person name="Moore K.A."/>
            <person name="Paszkiewicz K."/>
            <person name="Jones T."/>
            <person name="Grant M."/>
            <person name="Ambacheew D."/>
            <person name="Muzemil S."/>
            <person name="Studholme D.J."/>
        </authorList>
    </citation>
    <scope>NUCLEOTIDE SEQUENCE [LARGE SCALE GENOMIC DNA]</scope>
</reference>
<proteinExistence type="predicted"/>
<dbReference type="AlphaFoldDB" id="A0A426X123"/>
<comment type="caution">
    <text evidence="2">The sequence shown here is derived from an EMBL/GenBank/DDBJ whole genome shotgun (WGS) entry which is preliminary data.</text>
</comment>
<evidence type="ECO:0000313" key="3">
    <source>
        <dbReference type="Proteomes" id="UP000287651"/>
    </source>
</evidence>
<gene>
    <name evidence="2" type="ORF">B296_00056072</name>
</gene>
<dbReference type="Proteomes" id="UP000287651">
    <property type="component" value="Unassembled WGS sequence"/>
</dbReference>